<dbReference type="Proteomes" id="UP000095287">
    <property type="component" value="Unplaced"/>
</dbReference>
<organism evidence="1 2">
    <name type="scientific">Steinernema glaseri</name>
    <dbReference type="NCBI Taxonomy" id="37863"/>
    <lineage>
        <taxon>Eukaryota</taxon>
        <taxon>Metazoa</taxon>
        <taxon>Ecdysozoa</taxon>
        <taxon>Nematoda</taxon>
        <taxon>Chromadorea</taxon>
        <taxon>Rhabditida</taxon>
        <taxon>Tylenchina</taxon>
        <taxon>Panagrolaimomorpha</taxon>
        <taxon>Strongyloidoidea</taxon>
        <taxon>Steinernematidae</taxon>
        <taxon>Steinernema</taxon>
    </lineage>
</organism>
<sequence length="111" mass="12820">MSESALWMWKEMFLPRPDTKYMFPSTIMSRDLKKQAQVLVVVGARLEQKQRKKKRTSEETHRRRLLLDWTNDDGRSPTAIGYPRALFINKGYKNSGANVATVGMGREGDED</sequence>
<name>A0A1I8AC47_9BILA</name>
<proteinExistence type="predicted"/>
<dbReference type="AlphaFoldDB" id="A0A1I8AC47"/>
<dbReference type="WBParaSite" id="L893_g4220.t1">
    <property type="protein sequence ID" value="L893_g4220.t1"/>
    <property type="gene ID" value="L893_g4220"/>
</dbReference>
<keyword evidence="1" id="KW-1185">Reference proteome</keyword>
<reference evidence="2" key="1">
    <citation type="submission" date="2016-11" db="UniProtKB">
        <authorList>
            <consortium name="WormBaseParasite"/>
        </authorList>
    </citation>
    <scope>IDENTIFICATION</scope>
</reference>
<evidence type="ECO:0000313" key="2">
    <source>
        <dbReference type="WBParaSite" id="L893_g4220.t1"/>
    </source>
</evidence>
<accession>A0A1I8AC47</accession>
<protein>
    <submittedName>
        <fullName evidence="2">Uncharacterized protein</fullName>
    </submittedName>
</protein>
<evidence type="ECO:0000313" key="1">
    <source>
        <dbReference type="Proteomes" id="UP000095287"/>
    </source>
</evidence>